<reference evidence="1" key="1">
    <citation type="submission" date="2023-10" db="EMBL/GenBank/DDBJ databases">
        <authorList>
            <person name="Rodriguez Cubillos JULIANA M."/>
            <person name="De Vega J."/>
        </authorList>
    </citation>
    <scope>NUCLEOTIDE SEQUENCE</scope>
</reference>
<evidence type="ECO:0000313" key="1">
    <source>
        <dbReference type="EMBL" id="CAJ2670472.1"/>
    </source>
</evidence>
<gene>
    <name evidence="1" type="ORF">MILVUS5_LOCUS34501</name>
</gene>
<evidence type="ECO:0000313" key="2">
    <source>
        <dbReference type="Proteomes" id="UP001177021"/>
    </source>
</evidence>
<keyword evidence="2" id="KW-1185">Reference proteome</keyword>
<accession>A0ACB0LTL1</accession>
<dbReference type="EMBL" id="CASHSV030000615">
    <property type="protein sequence ID" value="CAJ2670472.1"/>
    <property type="molecule type" value="Genomic_DNA"/>
</dbReference>
<organism evidence="1 2">
    <name type="scientific">Trifolium pratense</name>
    <name type="common">Red clover</name>
    <dbReference type="NCBI Taxonomy" id="57577"/>
    <lineage>
        <taxon>Eukaryota</taxon>
        <taxon>Viridiplantae</taxon>
        <taxon>Streptophyta</taxon>
        <taxon>Embryophyta</taxon>
        <taxon>Tracheophyta</taxon>
        <taxon>Spermatophyta</taxon>
        <taxon>Magnoliopsida</taxon>
        <taxon>eudicotyledons</taxon>
        <taxon>Gunneridae</taxon>
        <taxon>Pentapetalae</taxon>
        <taxon>rosids</taxon>
        <taxon>fabids</taxon>
        <taxon>Fabales</taxon>
        <taxon>Fabaceae</taxon>
        <taxon>Papilionoideae</taxon>
        <taxon>50 kb inversion clade</taxon>
        <taxon>NPAAA clade</taxon>
        <taxon>Hologalegina</taxon>
        <taxon>IRL clade</taxon>
        <taxon>Trifolieae</taxon>
        <taxon>Trifolium</taxon>
    </lineage>
</organism>
<protein>
    <submittedName>
        <fullName evidence="1">Uncharacterized protein</fullName>
    </submittedName>
</protein>
<comment type="caution">
    <text evidence="1">The sequence shown here is derived from an EMBL/GenBank/DDBJ whole genome shotgun (WGS) entry which is preliminary data.</text>
</comment>
<sequence>MMIENVMLIILKLTILCNTHETLVHSSRRAHEWTIEVFLNFTTPIYMVEIISVINLCSDHFSFNVRVLILINR</sequence>
<proteinExistence type="predicted"/>
<name>A0ACB0LTL1_TRIPR</name>
<dbReference type="Proteomes" id="UP001177021">
    <property type="component" value="Unassembled WGS sequence"/>
</dbReference>